<dbReference type="EMBL" id="WTVA01000001">
    <property type="protein sequence ID" value="MZR20739.1"/>
    <property type="molecule type" value="Genomic_DNA"/>
</dbReference>
<protein>
    <submittedName>
        <fullName evidence="1">Uncharacterized protein</fullName>
    </submittedName>
</protein>
<dbReference type="AlphaFoldDB" id="A0A845M7S4"/>
<proteinExistence type="predicted"/>
<organism evidence="1 2">
    <name type="scientific">Sneathiella chungangensis</name>
    <dbReference type="NCBI Taxonomy" id="1418234"/>
    <lineage>
        <taxon>Bacteria</taxon>
        <taxon>Pseudomonadati</taxon>
        <taxon>Pseudomonadota</taxon>
        <taxon>Alphaproteobacteria</taxon>
        <taxon>Sneathiellales</taxon>
        <taxon>Sneathiellaceae</taxon>
        <taxon>Sneathiella</taxon>
    </lineage>
</organism>
<accession>A0A845M7S4</accession>
<reference evidence="1 2" key="1">
    <citation type="journal article" date="2014" name="Int. J. Syst. Evol. Microbiol.">
        <title>Sneathiella chungangensis sp. nov., isolated from a marine sand, and emended description of the genus Sneathiella.</title>
        <authorList>
            <person name="Siamphan C."/>
            <person name="Kim H."/>
            <person name="Lee J.S."/>
            <person name="Kim W."/>
        </authorList>
    </citation>
    <scope>NUCLEOTIDE SEQUENCE [LARGE SCALE GENOMIC DNA]</scope>
    <source>
        <strain evidence="1 2">KCTC 32476</strain>
    </source>
</reference>
<evidence type="ECO:0000313" key="1">
    <source>
        <dbReference type="EMBL" id="MZR20739.1"/>
    </source>
</evidence>
<sequence>MVKEDAAVVTIFAGDESDGLFIASVAHDPAVLEIINEFSPMLGSEGEEFVLDVAAYEVADEMSDIPVEFDEGGFDVDLVIARATGESVEPLPDWDGDPLLPDVAEVPVNLDQIFDSVQAGSVPDAGDIAYMDAQLPPLSPPAQTVALESSFLPATGAELLDPGVALENLFKSLVTADES</sequence>
<keyword evidence="2" id="KW-1185">Reference proteome</keyword>
<dbReference type="Proteomes" id="UP000445696">
    <property type="component" value="Unassembled WGS sequence"/>
</dbReference>
<evidence type="ECO:0000313" key="2">
    <source>
        <dbReference type="Proteomes" id="UP000445696"/>
    </source>
</evidence>
<gene>
    <name evidence="1" type="ORF">GQF03_00165</name>
</gene>
<dbReference type="RefSeq" id="WP_161337168.1">
    <property type="nucleotide sequence ID" value="NZ_JBHSDG010000002.1"/>
</dbReference>
<name>A0A845M7S4_9PROT</name>
<comment type="caution">
    <text evidence="1">The sequence shown here is derived from an EMBL/GenBank/DDBJ whole genome shotgun (WGS) entry which is preliminary data.</text>
</comment>